<organism evidence="1 2">
    <name type="scientific">Paramecium sonneborni</name>
    <dbReference type="NCBI Taxonomy" id="65129"/>
    <lineage>
        <taxon>Eukaryota</taxon>
        <taxon>Sar</taxon>
        <taxon>Alveolata</taxon>
        <taxon>Ciliophora</taxon>
        <taxon>Intramacronucleata</taxon>
        <taxon>Oligohymenophorea</taxon>
        <taxon>Peniculida</taxon>
        <taxon>Parameciidae</taxon>
        <taxon>Paramecium</taxon>
    </lineage>
</organism>
<sequence>MSTVLPILIPKTKNILLLKDDIGKPKPNTRTLPNANFTYGIQIKRDPLQIQFATQESANEIQSSIRRNHRIQNSNKSLITHGIKNKYKQPLLLSIDPKLHQIKYYNINMLPRQKNKLKKYTYKE</sequence>
<dbReference type="Pfam" id="PF14825">
    <property type="entry name" value="CFAP77"/>
    <property type="match status" value="1"/>
</dbReference>
<dbReference type="OrthoDB" id="532484at2759"/>
<reference evidence="1" key="1">
    <citation type="submission" date="2021-01" db="EMBL/GenBank/DDBJ databases">
        <authorList>
            <consortium name="Genoscope - CEA"/>
            <person name="William W."/>
        </authorList>
    </citation>
    <scope>NUCLEOTIDE SEQUENCE</scope>
</reference>
<dbReference type="EMBL" id="CAJJDN010000171">
    <property type="protein sequence ID" value="CAD8126889.1"/>
    <property type="molecule type" value="Genomic_DNA"/>
</dbReference>
<dbReference type="InterPro" id="IPR029147">
    <property type="entry name" value="CFAP77"/>
</dbReference>
<dbReference type="Proteomes" id="UP000692954">
    <property type="component" value="Unassembled WGS sequence"/>
</dbReference>
<evidence type="ECO:0000313" key="1">
    <source>
        <dbReference type="EMBL" id="CAD8126889.1"/>
    </source>
</evidence>
<name>A0A8S1RIV5_9CILI</name>
<accession>A0A8S1RIV5</accession>
<evidence type="ECO:0000313" key="2">
    <source>
        <dbReference type="Proteomes" id="UP000692954"/>
    </source>
</evidence>
<gene>
    <name evidence="1" type="ORF">PSON_ATCC_30995.1.T1710068</name>
</gene>
<proteinExistence type="predicted"/>
<dbReference type="AlphaFoldDB" id="A0A8S1RIV5"/>
<comment type="caution">
    <text evidence="1">The sequence shown here is derived from an EMBL/GenBank/DDBJ whole genome shotgun (WGS) entry which is preliminary data.</text>
</comment>
<protein>
    <submittedName>
        <fullName evidence="1">Uncharacterized protein</fullName>
    </submittedName>
</protein>
<keyword evidence="2" id="KW-1185">Reference proteome</keyword>